<accession>A0A133KHS6</accession>
<proteinExistence type="predicted"/>
<dbReference type="EMBL" id="LRPN01000122">
    <property type="protein sequence ID" value="KWZ79086.1"/>
    <property type="molecule type" value="Genomic_DNA"/>
</dbReference>
<name>A0A133KHS6_HEYCO</name>
<organism evidence="1 2">
    <name type="scientific">Heyndrickxia coagulans</name>
    <name type="common">Weizmannia coagulans</name>
    <dbReference type="NCBI Taxonomy" id="1398"/>
    <lineage>
        <taxon>Bacteria</taxon>
        <taxon>Bacillati</taxon>
        <taxon>Bacillota</taxon>
        <taxon>Bacilli</taxon>
        <taxon>Bacillales</taxon>
        <taxon>Bacillaceae</taxon>
        <taxon>Heyndrickxia</taxon>
    </lineage>
</organism>
<evidence type="ECO:0000313" key="1">
    <source>
        <dbReference type="EMBL" id="KWZ79086.1"/>
    </source>
</evidence>
<dbReference type="AlphaFoldDB" id="A0A133KHS6"/>
<evidence type="ECO:0000313" key="2">
    <source>
        <dbReference type="Proteomes" id="UP000070376"/>
    </source>
</evidence>
<gene>
    <name evidence="1" type="ORF">HMPREF3213_02801</name>
</gene>
<sequence length="41" mass="4661">MSFITLMKDISAFPDLSFVLHHLDEGHFGVIRPVFCLSSPR</sequence>
<protein>
    <submittedName>
        <fullName evidence="1">Uncharacterized protein</fullName>
    </submittedName>
</protein>
<comment type="caution">
    <text evidence="1">The sequence shown here is derived from an EMBL/GenBank/DDBJ whole genome shotgun (WGS) entry which is preliminary data.</text>
</comment>
<reference evidence="2" key="1">
    <citation type="submission" date="2016-01" db="EMBL/GenBank/DDBJ databases">
        <authorList>
            <person name="Mitreva M."/>
            <person name="Pepin K.H."/>
            <person name="Mihindukulasuriya K.A."/>
            <person name="Fulton R."/>
            <person name="Fronick C."/>
            <person name="O'Laughlin M."/>
            <person name="Miner T."/>
            <person name="Herter B."/>
            <person name="Rosa B.A."/>
            <person name="Cordes M."/>
            <person name="Tomlinson C."/>
            <person name="Wollam A."/>
            <person name="Palsikar V.B."/>
            <person name="Mardis E.R."/>
            <person name="Wilson R.K."/>
        </authorList>
    </citation>
    <scope>NUCLEOTIDE SEQUENCE [LARGE SCALE GENOMIC DNA]</scope>
    <source>
        <strain evidence="2">GED7749B</strain>
    </source>
</reference>
<dbReference type="Proteomes" id="UP000070376">
    <property type="component" value="Unassembled WGS sequence"/>
</dbReference>